<keyword evidence="3" id="KW-1185">Reference proteome</keyword>
<dbReference type="InterPro" id="IPR010730">
    <property type="entry name" value="HET"/>
</dbReference>
<evidence type="ECO:0000313" key="2">
    <source>
        <dbReference type="EMBL" id="KAK8057882.1"/>
    </source>
</evidence>
<dbReference type="InterPro" id="IPR052895">
    <property type="entry name" value="HetReg/Transcr_Mod"/>
</dbReference>
<accession>A0ABR1UG59</accession>
<feature type="non-terminal residue" evidence="2">
    <location>
        <position position="745"/>
    </location>
</feature>
<dbReference type="Pfam" id="PF06985">
    <property type="entry name" value="HET"/>
    <property type="match status" value="1"/>
</dbReference>
<dbReference type="InterPro" id="IPR011990">
    <property type="entry name" value="TPR-like_helical_dom_sf"/>
</dbReference>
<dbReference type="PANTHER" id="PTHR24148">
    <property type="entry name" value="ANKYRIN REPEAT DOMAIN-CONTAINING PROTEIN 39 HOMOLOG-RELATED"/>
    <property type="match status" value="1"/>
</dbReference>
<organism evidence="2 3">
    <name type="scientific">Apiospora saccharicola</name>
    <dbReference type="NCBI Taxonomy" id="335842"/>
    <lineage>
        <taxon>Eukaryota</taxon>
        <taxon>Fungi</taxon>
        <taxon>Dikarya</taxon>
        <taxon>Ascomycota</taxon>
        <taxon>Pezizomycotina</taxon>
        <taxon>Sordariomycetes</taxon>
        <taxon>Xylariomycetidae</taxon>
        <taxon>Amphisphaeriales</taxon>
        <taxon>Apiosporaceae</taxon>
        <taxon>Apiospora</taxon>
    </lineage>
</organism>
<protein>
    <recommendedName>
        <fullName evidence="1">Heterokaryon incompatibility domain-containing protein</fullName>
    </recommendedName>
</protein>
<comment type="caution">
    <text evidence="2">The sequence shown here is derived from an EMBL/GenBank/DDBJ whole genome shotgun (WGS) entry which is preliminary data.</text>
</comment>
<sequence>MSEATDTRVRGNSAPPVLRAVPTYAYSTLPESCIRLLQIMPHHDDDAPIRCQLFNYPLFGSSEGYHLYEALSYVWGPSETPRVVHINEACLAVTENLHMALSRLRNHSLPRIIWVDAICIDQSNLTERNSQVQFMAEIYESASRVIVWLEETTASGHTCRDGSADGDFALEAIRAAANESYLKSQKLTDPDDEYVEWVYWEESEEGHNVILPELCTSQTNRQRILVLLGRLWFRRIWVLQEVAAARHVSIISHSREIEGSTFCAGLEALDLTLEDKDVQNRIRSVAYLVRGATFRDRHLGSRAARFSLNIRSLEELVDMYHDRDATNPRDKVYALLGMCSDDEIPDGLCPDYSIEWRTLFHRLIQYLVGKQASAETWHGKQVAVIRSKFIILGKVSSVQTSNSWGDRQEINIKIKNRNGRFQEKNWPWALQASTVQIKEEDVICLLQGAKTHSILRIHEDYCSVVAIAVTPPVHLAHKGFHRKGTSPHDALILWDWEASRTNSDQATCRRYFEDNEIWTYTADEIRSDEVGRLETTGLILLDMGNENAAIEKLERVLDILERVQGRGSRDTVSAMKNLGMAYAVEGDFEKWQYARKLDAKLDILGRKGDCICTSEATLARFAESSHAEAMGLLLDYRGQEFKITEGMVEAAARNMINEGVMGLLLDRRGDQVTITEEVLKAAARNERHGSDIIALLLDRKGDEVTITKEVVRAAAINPSCSWLLPKLLFKGRKDQHMTEEFIKSM</sequence>
<reference evidence="2 3" key="1">
    <citation type="submission" date="2023-01" db="EMBL/GenBank/DDBJ databases">
        <title>Analysis of 21 Apiospora genomes using comparative genomics revels a genus with tremendous synthesis potential of carbohydrate active enzymes and secondary metabolites.</title>
        <authorList>
            <person name="Sorensen T."/>
        </authorList>
    </citation>
    <scope>NUCLEOTIDE SEQUENCE [LARGE SCALE GENOMIC DNA]</scope>
    <source>
        <strain evidence="2 3">CBS 83171</strain>
    </source>
</reference>
<dbReference type="PANTHER" id="PTHR24148:SF78">
    <property type="entry name" value="HETEROKARYON INCOMPATIBILITY DOMAIN-CONTAINING PROTEIN"/>
    <property type="match status" value="1"/>
</dbReference>
<dbReference type="Proteomes" id="UP001446871">
    <property type="component" value="Unassembled WGS sequence"/>
</dbReference>
<gene>
    <name evidence="2" type="ORF">PG996_011819</name>
</gene>
<feature type="domain" description="Heterokaryon incompatibility" evidence="1">
    <location>
        <begin position="68"/>
        <end position="241"/>
    </location>
</feature>
<dbReference type="SUPFAM" id="SSF48452">
    <property type="entry name" value="TPR-like"/>
    <property type="match status" value="1"/>
</dbReference>
<dbReference type="Pfam" id="PF23397">
    <property type="entry name" value="DUF7104"/>
    <property type="match status" value="3"/>
</dbReference>
<proteinExistence type="predicted"/>
<evidence type="ECO:0000259" key="1">
    <source>
        <dbReference type="Pfam" id="PF06985"/>
    </source>
</evidence>
<name>A0ABR1UG59_9PEZI</name>
<dbReference type="Gene3D" id="1.25.40.10">
    <property type="entry name" value="Tetratricopeptide repeat domain"/>
    <property type="match status" value="1"/>
</dbReference>
<dbReference type="EMBL" id="JAQQWM010000007">
    <property type="protein sequence ID" value="KAK8057882.1"/>
    <property type="molecule type" value="Genomic_DNA"/>
</dbReference>
<dbReference type="Gene3D" id="1.20.5.340">
    <property type="match status" value="1"/>
</dbReference>
<dbReference type="InterPro" id="IPR055530">
    <property type="entry name" value="DUF7104"/>
</dbReference>
<evidence type="ECO:0000313" key="3">
    <source>
        <dbReference type="Proteomes" id="UP001446871"/>
    </source>
</evidence>